<protein>
    <submittedName>
        <fullName evidence="1">Uncharacterized protein</fullName>
    </submittedName>
</protein>
<dbReference type="AlphaFoldDB" id="A0A0F9GI47"/>
<name>A0A0F9GI47_9ZZZZ</name>
<dbReference type="EMBL" id="LAZR01017903">
    <property type="protein sequence ID" value="KKL98509.1"/>
    <property type="molecule type" value="Genomic_DNA"/>
</dbReference>
<organism evidence="1">
    <name type="scientific">marine sediment metagenome</name>
    <dbReference type="NCBI Taxonomy" id="412755"/>
    <lineage>
        <taxon>unclassified sequences</taxon>
        <taxon>metagenomes</taxon>
        <taxon>ecological metagenomes</taxon>
    </lineage>
</organism>
<accession>A0A0F9GI47</accession>
<evidence type="ECO:0000313" key="1">
    <source>
        <dbReference type="EMBL" id="KKL98509.1"/>
    </source>
</evidence>
<sequence length="71" mass="8008">MKRFKVANENDDKVKSLIDNDLIKQAYELVKGVKLSLLLTGNLYIHKGTQPKILTGEQISLPEKGEQLDVQ</sequence>
<comment type="caution">
    <text evidence="1">The sequence shown here is derived from an EMBL/GenBank/DDBJ whole genome shotgun (WGS) entry which is preliminary data.</text>
</comment>
<reference evidence="1" key="1">
    <citation type="journal article" date="2015" name="Nature">
        <title>Complex archaea that bridge the gap between prokaryotes and eukaryotes.</title>
        <authorList>
            <person name="Spang A."/>
            <person name="Saw J.H."/>
            <person name="Jorgensen S.L."/>
            <person name="Zaremba-Niedzwiedzka K."/>
            <person name="Martijn J."/>
            <person name="Lind A.E."/>
            <person name="van Eijk R."/>
            <person name="Schleper C."/>
            <person name="Guy L."/>
            <person name="Ettema T.J."/>
        </authorList>
    </citation>
    <scope>NUCLEOTIDE SEQUENCE</scope>
</reference>
<proteinExistence type="predicted"/>
<gene>
    <name evidence="1" type="ORF">LCGC14_1823700</name>
</gene>